<keyword evidence="1" id="KW-0175">Coiled coil</keyword>
<feature type="region of interest" description="Disordered" evidence="2">
    <location>
        <begin position="328"/>
        <end position="349"/>
    </location>
</feature>
<dbReference type="AlphaFoldDB" id="A0AAW1X5I6"/>
<sequence>MKLSETEEKLQKTEDFYVELCRTLEELKMEYEKSKIRGENCERQVLELSEKSTNQKKEIDSLREANETLETDVLCTVIEKEIETLHLNETVQLLDKELCEAKVTNDQLSHQILVGTDSLKQKTMELSEVEGKLRKMEELNVELCRNVQELKVEHEESKLIRENCEKEILELSKDNTNQKKEIESLREANGTLENEVGILCEAIEEHRIREENLYSELQERSNEFELWEAEATSFYFDLQNSAVREVFLENKVHELTEVCDSLKDEDAAKSVEIEQMRERIIVLESEVGGLTAQLSAYAPAIASLRENVVSLQHNAHLRKLFVENNQQHKDGELPDNLHQRSSQDYQENESSLVSNGISELEKIQTMIKEVEKAVAEETEKLSIEAVEKAMVEEIERLTTQERAEALVQTEELKSKSNSFHERGSEGQEEVELVNEYTDDILKLQRTKPDNRTLTKDIPLDHVADCSYYGGSRRKNGRADDQMLVLWEAAEQHCRQDPVGNARQNQAPPPIEDVTPYHLSANSQKMTQKSSSEVQVEKELGIDKLEVSYDIRPPSHDGNKEKILERLASDAQKLMSLQTSVQDLHKKVETNKKSKKVNSSEYDTVKRQLHEVEDAVVQLVDINDQLKKNVEEFPSLDEQTSIELEEAGNVRRERVTEQAWKGSEKIGRLQFELQNIQYVLVKLEGEKKRKGKHGFYVSRTGVLLRDFIYMGRSSERRKKGCLCGCMRPSTNGE</sequence>
<name>A0AAW1X5I6_RUBAR</name>
<gene>
    <name evidence="3" type="ORF">M0R45_018190</name>
</gene>
<organism evidence="3 4">
    <name type="scientific">Rubus argutus</name>
    <name type="common">Southern blackberry</name>
    <dbReference type="NCBI Taxonomy" id="59490"/>
    <lineage>
        <taxon>Eukaryota</taxon>
        <taxon>Viridiplantae</taxon>
        <taxon>Streptophyta</taxon>
        <taxon>Embryophyta</taxon>
        <taxon>Tracheophyta</taxon>
        <taxon>Spermatophyta</taxon>
        <taxon>Magnoliopsida</taxon>
        <taxon>eudicotyledons</taxon>
        <taxon>Gunneridae</taxon>
        <taxon>Pentapetalae</taxon>
        <taxon>rosids</taxon>
        <taxon>fabids</taxon>
        <taxon>Rosales</taxon>
        <taxon>Rosaceae</taxon>
        <taxon>Rosoideae</taxon>
        <taxon>Rosoideae incertae sedis</taxon>
        <taxon>Rubus</taxon>
    </lineage>
</organism>
<reference evidence="3 4" key="1">
    <citation type="journal article" date="2023" name="G3 (Bethesda)">
        <title>A chromosome-length genome assembly and annotation of blackberry (Rubus argutus, cv. 'Hillquist').</title>
        <authorList>
            <person name="Bruna T."/>
            <person name="Aryal R."/>
            <person name="Dudchenko O."/>
            <person name="Sargent D.J."/>
            <person name="Mead D."/>
            <person name="Buti M."/>
            <person name="Cavallini A."/>
            <person name="Hytonen T."/>
            <person name="Andres J."/>
            <person name="Pham M."/>
            <person name="Weisz D."/>
            <person name="Mascagni F."/>
            <person name="Usai G."/>
            <person name="Natali L."/>
            <person name="Bassil N."/>
            <person name="Fernandez G.E."/>
            <person name="Lomsadze A."/>
            <person name="Armour M."/>
            <person name="Olukolu B."/>
            <person name="Poorten T."/>
            <person name="Britton C."/>
            <person name="Davik J."/>
            <person name="Ashrafi H."/>
            <person name="Aiden E.L."/>
            <person name="Borodovsky M."/>
            <person name="Worthington M."/>
        </authorList>
    </citation>
    <scope>NUCLEOTIDE SEQUENCE [LARGE SCALE GENOMIC DNA]</scope>
    <source>
        <strain evidence="3">PI 553951</strain>
    </source>
</reference>
<evidence type="ECO:0000256" key="1">
    <source>
        <dbReference type="SAM" id="Coils"/>
    </source>
</evidence>
<feature type="compositionally biased region" description="Polar residues" evidence="2">
    <location>
        <begin position="339"/>
        <end position="349"/>
    </location>
</feature>
<evidence type="ECO:0000256" key="2">
    <source>
        <dbReference type="SAM" id="MobiDB-lite"/>
    </source>
</evidence>
<dbReference type="PANTHER" id="PTHR32258">
    <property type="entry name" value="PROTEIN NETWORKED 4A"/>
    <property type="match status" value="1"/>
</dbReference>
<protein>
    <submittedName>
        <fullName evidence="3">Uncharacterized protein</fullName>
    </submittedName>
</protein>
<dbReference type="Proteomes" id="UP001457282">
    <property type="component" value="Unassembled WGS sequence"/>
</dbReference>
<dbReference type="InterPro" id="IPR051861">
    <property type="entry name" value="NET_actin-binding_domain"/>
</dbReference>
<dbReference type="EMBL" id="JBEDUW010000004">
    <property type="protein sequence ID" value="KAK9930885.1"/>
    <property type="molecule type" value="Genomic_DNA"/>
</dbReference>
<dbReference type="PANTHER" id="PTHR32258:SF26">
    <property type="entry name" value="KINASE INTERACTING (KIP1-LIKE) FAMILY PROTEIN"/>
    <property type="match status" value="1"/>
</dbReference>
<feature type="coiled-coil region" evidence="1">
    <location>
        <begin position="245"/>
        <end position="293"/>
    </location>
</feature>
<proteinExistence type="predicted"/>
<accession>A0AAW1X5I6</accession>
<feature type="coiled-coil region" evidence="1">
    <location>
        <begin position="17"/>
        <end position="72"/>
    </location>
</feature>
<keyword evidence="4" id="KW-1185">Reference proteome</keyword>
<feature type="coiled-coil region" evidence="1">
    <location>
        <begin position="119"/>
        <end position="220"/>
    </location>
</feature>
<feature type="compositionally biased region" description="Basic and acidic residues" evidence="2">
    <location>
        <begin position="328"/>
        <end position="338"/>
    </location>
</feature>
<evidence type="ECO:0000313" key="3">
    <source>
        <dbReference type="EMBL" id="KAK9930885.1"/>
    </source>
</evidence>
<comment type="caution">
    <text evidence="3">The sequence shown here is derived from an EMBL/GenBank/DDBJ whole genome shotgun (WGS) entry which is preliminary data.</text>
</comment>
<evidence type="ECO:0000313" key="4">
    <source>
        <dbReference type="Proteomes" id="UP001457282"/>
    </source>
</evidence>